<reference evidence="1" key="1">
    <citation type="submission" date="2024-07" db="EMBL/GenBank/DDBJ databases">
        <authorList>
            <person name="Yu S.T."/>
        </authorList>
    </citation>
    <scope>NUCLEOTIDE SEQUENCE</scope>
    <source>
        <strain evidence="1">R21</strain>
    </source>
</reference>
<organism evidence="1">
    <name type="scientific">Streptomyces sp. R21</name>
    <dbReference type="NCBI Taxonomy" id="3238627"/>
    <lineage>
        <taxon>Bacteria</taxon>
        <taxon>Bacillati</taxon>
        <taxon>Actinomycetota</taxon>
        <taxon>Actinomycetes</taxon>
        <taxon>Kitasatosporales</taxon>
        <taxon>Streptomycetaceae</taxon>
        <taxon>Streptomyces</taxon>
    </lineage>
</organism>
<sequence length="218" mass="23955">MKTLPRSCLVPYITAREGEEADSFLSLRAAFDRTGAARLGYWDETREDRDVRSVLWSRVSQSIGDDGLPAGEPKWRLVHPARQRETMLKLRCQVCVGDARTPDGILFLESKKDGVPTSSTTVRTAQPPVCRRHAHMAAKRCPYLAEHGSVALLAQSAPLYGVIGTPHAYSGNGVQVLAGNDVPVPYGDPALRWFLASQLVRTLRAFTVMDLDDLLPAT</sequence>
<proteinExistence type="predicted"/>
<accession>A0AB39NYD1</accession>
<name>A0AB39NYD1_9ACTN</name>
<gene>
    <name evidence="1" type="ORF">AB5J56_00190</name>
</gene>
<evidence type="ECO:0000313" key="1">
    <source>
        <dbReference type="EMBL" id="XDQ23237.1"/>
    </source>
</evidence>
<dbReference type="RefSeq" id="WP_369228787.1">
    <property type="nucleotide sequence ID" value="NZ_CP163435.1"/>
</dbReference>
<protein>
    <submittedName>
        <fullName evidence="1">Uncharacterized protein</fullName>
    </submittedName>
</protein>
<dbReference type="EMBL" id="CP163435">
    <property type="protein sequence ID" value="XDQ23237.1"/>
    <property type="molecule type" value="Genomic_DNA"/>
</dbReference>
<dbReference type="AlphaFoldDB" id="A0AB39NYD1"/>